<feature type="compositionally biased region" description="Polar residues" evidence="9">
    <location>
        <begin position="2357"/>
        <end position="2371"/>
    </location>
</feature>
<feature type="region of interest" description="Disordered" evidence="9">
    <location>
        <begin position="2226"/>
        <end position="2252"/>
    </location>
</feature>
<feature type="coiled-coil region" evidence="8">
    <location>
        <begin position="2763"/>
        <end position="2822"/>
    </location>
</feature>
<gene>
    <name evidence="11" type="ORF">UY3_06497</name>
</gene>
<proteinExistence type="predicted"/>
<feature type="coiled-coil region" evidence="8">
    <location>
        <begin position="2648"/>
        <end position="2737"/>
    </location>
</feature>
<feature type="coiled-coil region" evidence="8">
    <location>
        <begin position="399"/>
        <end position="567"/>
    </location>
</feature>
<evidence type="ECO:0000256" key="6">
    <source>
        <dbReference type="ARBA" id="ARBA00023212"/>
    </source>
</evidence>
<keyword evidence="7" id="KW-0966">Cell projection</keyword>
<dbReference type="Proteomes" id="UP000031443">
    <property type="component" value="Unassembled WGS sequence"/>
</dbReference>
<dbReference type="InterPro" id="IPR026201">
    <property type="entry name" value="Cep290"/>
</dbReference>
<feature type="coiled-coil region" evidence="8">
    <location>
        <begin position="1312"/>
        <end position="1360"/>
    </location>
</feature>
<feature type="coiled-coil region" evidence="8">
    <location>
        <begin position="1064"/>
        <end position="1144"/>
    </location>
</feature>
<dbReference type="GO" id="GO:1905349">
    <property type="term" value="P:ciliary transition zone assembly"/>
    <property type="evidence" value="ECO:0007669"/>
    <property type="project" value="TreeGrafter"/>
</dbReference>
<feature type="coiled-coil region" evidence="8">
    <location>
        <begin position="108"/>
        <end position="340"/>
    </location>
</feature>
<feature type="region of interest" description="Disordered" evidence="9">
    <location>
        <begin position="2035"/>
        <end position="2056"/>
    </location>
</feature>
<evidence type="ECO:0000313" key="11">
    <source>
        <dbReference type="EMBL" id="EMP36334.1"/>
    </source>
</evidence>
<feature type="coiled-coil region" evidence="8">
    <location>
        <begin position="1464"/>
        <end position="1545"/>
    </location>
</feature>
<dbReference type="GO" id="GO:0001822">
    <property type="term" value="P:kidney development"/>
    <property type="evidence" value="ECO:0007669"/>
    <property type="project" value="TreeGrafter"/>
</dbReference>
<dbReference type="GO" id="GO:0043010">
    <property type="term" value="P:camera-type eye development"/>
    <property type="evidence" value="ECO:0007669"/>
    <property type="project" value="TreeGrafter"/>
</dbReference>
<evidence type="ECO:0000256" key="8">
    <source>
        <dbReference type="SAM" id="Coils"/>
    </source>
</evidence>
<feature type="coiled-coil region" evidence="8">
    <location>
        <begin position="2129"/>
        <end position="2185"/>
    </location>
</feature>
<evidence type="ECO:0000256" key="7">
    <source>
        <dbReference type="ARBA" id="ARBA00023273"/>
    </source>
</evidence>
<feature type="compositionally biased region" description="Polar residues" evidence="9">
    <location>
        <begin position="2337"/>
        <end position="2346"/>
    </location>
</feature>
<feature type="compositionally biased region" description="Basic and acidic residues" evidence="9">
    <location>
        <begin position="2273"/>
        <end position="2282"/>
    </location>
</feature>
<dbReference type="GO" id="GO:0097711">
    <property type="term" value="P:ciliary basal body-plasma membrane docking"/>
    <property type="evidence" value="ECO:0007669"/>
    <property type="project" value="TreeGrafter"/>
</dbReference>
<feature type="coiled-coil region" evidence="8">
    <location>
        <begin position="1695"/>
        <end position="1740"/>
    </location>
</feature>
<feature type="coiled-coil region" evidence="8">
    <location>
        <begin position="978"/>
        <end position="1026"/>
    </location>
</feature>
<dbReference type="GO" id="GO:0035869">
    <property type="term" value="C:ciliary transition zone"/>
    <property type="evidence" value="ECO:0007669"/>
    <property type="project" value="TreeGrafter"/>
</dbReference>
<organism evidence="11 12">
    <name type="scientific">Chelonia mydas</name>
    <name type="common">Green sea-turtle</name>
    <name type="synonym">Chelonia agassizi</name>
    <dbReference type="NCBI Taxonomy" id="8469"/>
    <lineage>
        <taxon>Eukaryota</taxon>
        <taxon>Metazoa</taxon>
        <taxon>Chordata</taxon>
        <taxon>Craniata</taxon>
        <taxon>Vertebrata</taxon>
        <taxon>Euteleostomi</taxon>
        <taxon>Archelosauria</taxon>
        <taxon>Testudinata</taxon>
        <taxon>Testudines</taxon>
        <taxon>Cryptodira</taxon>
        <taxon>Durocryptodira</taxon>
        <taxon>Americhelydia</taxon>
        <taxon>Chelonioidea</taxon>
        <taxon>Cheloniidae</taxon>
        <taxon>Chelonia</taxon>
    </lineage>
</organism>
<evidence type="ECO:0000256" key="3">
    <source>
        <dbReference type="ARBA" id="ARBA00022490"/>
    </source>
</evidence>
<evidence type="ECO:0000259" key="10">
    <source>
        <dbReference type="Pfam" id="PF16574"/>
    </source>
</evidence>
<dbReference type="Pfam" id="PF16574">
    <property type="entry name" value="CEP209_CC5"/>
    <property type="match status" value="1"/>
</dbReference>
<dbReference type="STRING" id="8469.M7BGL8"/>
<evidence type="ECO:0000256" key="5">
    <source>
        <dbReference type="ARBA" id="ARBA00023054"/>
    </source>
</evidence>
<keyword evidence="12" id="KW-1185">Reference proteome</keyword>
<sequence>MTARSSQWPQFAVPSQWELWDVARATGTWWLLLLAAPIGREWKNYFKFKMPPNLDWKKLMRIDADDLPRQEELADSLLMTVSKVEGNDLKDENLEHVVHLFKITQSLMKMKAQEVELALEEVEKAGEEQAKFENQLKAKVLKLENELEMAQRAVGGRDTRFLRDEIRRLEKQLEQKDRELTDMEKELEKEKKVNEQLALRNEDAENENSKLRRENEQLRQDVIDYQRQIDSQKEMHMSRRGDESDYRSQLSKKNFELVQYLDEIQSLTETNEKLEAQNQEMRKNLEESVQEMEKMTDEYNKMKLIVQQSDIVMDQLRKENEQYKFQTQELTDQLKAKNEEDDPLIAAVNAKVEEWKRILASKDDEIIEYQQMLFNLREKLKMAQLDADKNNVMALQQGVEERDNQIRLLTEQVEQYTKEMEKNALIIEDLKNELQKDKGFSSLAQQNRIREIQEKLQLLEHRTKEAERVAELAESDAREKDKELIEALKQMRVYETGIYGLEDAIAEIKDLKKQIKIRDRETEGLIKEVNKLELKISDFLDENEDLRERLEERVALKQQIRKLAQEKGKRAAVLGLDADDLQLIDSFTEDLKIKKGKSDFMSTVNVDEVKAKDNNSYNMEMKNILSIRRASFNVLKSEKDISENTMALGNLSRRISSVLHNLNRSEKSGNIFVQLDSRHLAQMQPKDDGHSSETFTIKELYRSSGLQSTETLGTTGYATNRQLSKGLKSDHPCSFSAAQIIQKDSKSQQIQGQNGQNYGEKASFQKQTAVCSGSDQTFSEDFQEGLSLSQKSAVFCQSILGKPVTPYKSQAVKLKDEQDYSQIKYSDFLTDFHDVSKEQIAFPEPLQAEILKSGLEGGPSEYVCQGGVPIEYDLQLSDDALYRFQCGVNEYLAKELNEREKDLEWNRTAIAKFQSKLKELSEENKQLEQGMKEILQAVKEMQKDPSVKGGETALMIPSLERLVNAIESKNAEGIFDASLHLKAQVDQLTGRNEELRQELKGSRKEATNFSNQLANANVKIAQLKDEVCLLRQSEGANIVFRGVNRPEGMTPSSANIVNSQNEYLIHLLQELENKELLLKKLEEAVEEYKRKFAVIRHQQGLLYKEYQSEKESWQTESEKMKEEKKKLEDQKQQDAMKIKEYNNLLDALQLGTDETKKLLAENSRKMTVLRVNERSLTRQYTTLLEMERHLRKENEKQKAELTAVETAVGEKIGHLQRFKELASFKIAALQKALDDSVPLSELELANKQYNELTAKYRDMLQNDNLLVQRTTNLEHMELTKINLEAQKVEQTLRDELTNSVSKAISGADRRKIMELEKSEMELKIEVSKLRELSDIAKMQVAALEARQQSREKEVESLRMQVLDYQAQSDEKALIAKLHQHIVALQISETTAVGKLEALTMKLQKMEIYNLRLEQKLDDKEQGLYYARLEGRNRAKHLRQTVQSLRRQFSGALPLTQQEKFSKTMIQLQNDKLKVMEEVQHAQEENVTFIVNTKRIIVIEWHMKMEELRLQDLKVNRELVKQKEEMKYLNNIISEYERTISSLEEEIVQQSKFFEERQMAWDQREVELERQLDIYDRQQNEILSTARKLEEATGSVPDPSLPLAQQLELALRKIREHVRTILETRATCNLLEEKLKEKETALWKAEQNVLSRDRVINELRLRLPATAEREKIIAELGRKEDDPEYHRALKVAHQTITNMQARLNQKEEVLKKYQHLLAKAREEQEEIAKKHEDHLQVLHQKLDLQADNSLNKFKQTALELMKKPSLSVPTNKHFIRLAEMEQTVAEQDNSIALLLGRLKKTSFDLEKQKQLTLLKIKEFENIKAQLEEKHVAEVKKMKDEANELRNLLSQIEKELLQVKTELEAQKEANNRAPTTTMKNLVERLKNQLALKEKQQKALSKALLELRAEMTANAEQQIISVASQKEAYMNVQQIVDKQTKELTIHIEELNEQLTKFKDALKVSKTRERSLLDEMDDLNQELQKKQKAITKGLREKEEMENENEELKKRIKRLTNSIQSKADEQKFIDELQKKIKKLESEVEKSEEAEKKSLKEDKSSREEIARWEEGKKWQARMEGMRNKLKEKEKEMDALTKQFSTLKELYSKSDKEKIALQKKLKTSSITVDHVVGVRASESEKELEELRKRNINLENEIAHMRTQQALPRDSVVEELHLKNQYLQEKLHALERQFSRDTFSRPSSAACDTAALINSSFANNVSKYKHLKYPWKKTASSKGKVKRQPTISITDGNGIDEGANITDQCHQAAGDAITELTPEQESEHYEKHENSNNPRLGSKGKRSSSLKTEADDEGISDDQENVTGPEEGEVNEEHDGEKEGKQKVCKQSTNNNEGSRAESCADAMSCNQFDSEEPSNQPNGYEPENLKINNGVDKHTEEDTSGNHQPDTEGTEQTPGICEMPQTSGIGSDDQCQRQQELQKENLRLSSENVELRFQLEQANKDLPRLKDQVGDLKEMCELLKKEKAEVERKLGSVRGSGRSGKTVPELEKTIGLMKKVVEKVQRENEDLKKAPGVVSNEKLVSLELENERLKSEMEKMKLHLGGQLSMRYESKTRGMEKIIAENERLRKELKKEADTAEKLRIAKNNIEIINEKLTVELEDTVKRLNSAESRGPQLEGADSKSWKSIVVTRMYETKMKELETDVAKKNQSITDLKQLLQKATEREHNIEKHTQDLKEQIELLKHFPEGASTEQGLARELQLLRLTSNRLEKEKAELAHQVEAYRHQTGTSASEEKGRIDKLMVDVVDLQTQLQASDLEKQQLTGEIKQLKRELDNFDPSFFEEIEDLKYNYNEEVKKNIILEEKLKKLSEQFGVKVDIPANVSID</sequence>
<feature type="region of interest" description="Disordered" evidence="9">
    <location>
        <begin position="2271"/>
        <end position="2439"/>
    </location>
</feature>
<evidence type="ECO:0000313" key="12">
    <source>
        <dbReference type="Proteomes" id="UP000031443"/>
    </source>
</evidence>
<keyword evidence="4" id="KW-0970">Cilium biogenesis/degradation</keyword>
<protein>
    <recommendedName>
        <fullName evidence="10">Centrosomal protein of 290kDa coiled-coil region domain-containing protein</fullName>
    </recommendedName>
</protein>
<feature type="coiled-coil region" evidence="8">
    <location>
        <begin position="910"/>
        <end position="944"/>
    </location>
</feature>
<dbReference type="PANTHER" id="PTHR18879:SF20">
    <property type="entry name" value="CENTROSOMAL PROTEIN OF 290 KDA"/>
    <property type="match status" value="1"/>
</dbReference>
<feature type="compositionally biased region" description="Basic and acidic residues" evidence="9">
    <location>
        <begin position="2323"/>
        <end position="2334"/>
    </location>
</feature>
<dbReference type="PANTHER" id="PTHR18879">
    <property type="entry name" value="CENTROSOMAL PROTEIN OF 290 KDA"/>
    <property type="match status" value="1"/>
</dbReference>
<dbReference type="GO" id="GO:0034451">
    <property type="term" value="C:centriolar satellite"/>
    <property type="evidence" value="ECO:0007669"/>
    <property type="project" value="TreeGrafter"/>
</dbReference>
<dbReference type="InterPro" id="IPR032321">
    <property type="entry name" value="Cep209_CC5"/>
</dbReference>
<keyword evidence="6" id="KW-0206">Cytoskeleton</keyword>
<evidence type="ECO:0000256" key="4">
    <source>
        <dbReference type="ARBA" id="ARBA00022794"/>
    </source>
</evidence>
<dbReference type="EMBL" id="KB525581">
    <property type="protein sequence ID" value="EMP36334.1"/>
    <property type="molecule type" value="Genomic_DNA"/>
</dbReference>
<name>M7BGL8_CHEMY</name>
<keyword evidence="5 8" id="KW-0175">Coiled coil</keyword>
<feature type="coiled-coil region" evidence="8">
    <location>
        <begin position="1808"/>
        <end position="1907"/>
    </location>
</feature>
<evidence type="ECO:0000256" key="1">
    <source>
        <dbReference type="ARBA" id="ARBA00004120"/>
    </source>
</evidence>
<reference evidence="12" key="1">
    <citation type="journal article" date="2013" name="Nat. Genet.">
        <title>The draft genomes of soft-shell turtle and green sea turtle yield insights into the development and evolution of the turtle-specific body plan.</title>
        <authorList>
            <person name="Wang Z."/>
            <person name="Pascual-Anaya J."/>
            <person name="Zadissa A."/>
            <person name="Li W."/>
            <person name="Niimura Y."/>
            <person name="Huang Z."/>
            <person name="Li C."/>
            <person name="White S."/>
            <person name="Xiong Z."/>
            <person name="Fang D."/>
            <person name="Wang B."/>
            <person name="Ming Y."/>
            <person name="Chen Y."/>
            <person name="Zheng Y."/>
            <person name="Kuraku S."/>
            <person name="Pignatelli M."/>
            <person name="Herrero J."/>
            <person name="Beal K."/>
            <person name="Nozawa M."/>
            <person name="Li Q."/>
            <person name="Wang J."/>
            <person name="Zhang H."/>
            <person name="Yu L."/>
            <person name="Shigenobu S."/>
            <person name="Wang J."/>
            <person name="Liu J."/>
            <person name="Flicek P."/>
            <person name="Searle S."/>
            <person name="Wang J."/>
            <person name="Kuratani S."/>
            <person name="Yin Y."/>
            <person name="Aken B."/>
            <person name="Zhang G."/>
            <person name="Irie N."/>
        </authorList>
    </citation>
    <scope>NUCLEOTIDE SEQUENCE [LARGE SCALE GENOMIC DNA]</scope>
</reference>
<evidence type="ECO:0000256" key="9">
    <source>
        <dbReference type="SAM" id="MobiDB-lite"/>
    </source>
</evidence>
<feature type="coiled-coil region" evidence="8">
    <location>
        <begin position="2441"/>
        <end position="2623"/>
    </location>
</feature>
<dbReference type="eggNOG" id="ENOG502QPTZ">
    <property type="taxonomic scope" value="Eukaryota"/>
</dbReference>
<feature type="domain" description="Centrosomal protein of 290kDa coiled-coil region" evidence="10">
    <location>
        <begin position="1497"/>
        <end position="1569"/>
    </location>
</feature>
<feature type="compositionally biased region" description="Acidic residues" evidence="9">
    <location>
        <begin position="2302"/>
        <end position="2322"/>
    </location>
</feature>
<comment type="subcellular location">
    <subcellularLocation>
        <location evidence="1">Cytoplasm</location>
        <location evidence="1">Cytoskeleton</location>
        <location evidence="1">Cilium basal body</location>
    </subcellularLocation>
    <subcellularLocation>
        <location evidence="2">Cytoplasm</location>
        <location evidence="2">Cytoskeleton</location>
        <location evidence="2">Microtubule organizing center</location>
        <location evidence="2">Centrosome</location>
    </subcellularLocation>
</comment>
<feature type="coiled-coil region" evidence="8">
    <location>
        <begin position="1620"/>
        <end position="1647"/>
    </location>
</feature>
<keyword evidence="3" id="KW-0963">Cytoplasm</keyword>
<dbReference type="GO" id="GO:1905515">
    <property type="term" value="P:non-motile cilium assembly"/>
    <property type="evidence" value="ECO:0007669"/>
    <property type="project" value="TreeGrafter"/>
</dbReference>
<evidence type="ECO:0000256" key="2">
    <source>
        <dbReference type="ARBA" id="ARBA00004300"/>
    </source>
</evidence>
<accession>M7BGL8</accession>